<dbReference type="RefSeq" id="XP_044718304.1">
    <property type="nucleotide sequence ID" value="XM_044866415.1"/>
</dbReference>
<evidence type="ECO:0000313" key="1">
    <source>
        <dbReference type="EMBL" id="KAH0960791.1"/>
    </source>
</evidence>
<dbReference type="AlphaFoldDB" id="A0A9P8MV36"/>
<dbReference type="EMBL" id="JAIZPD010000009">
    <property type="protein sequence ID" value="KAH0960791.1"/>
    <property type="molecule type" value="Genomic_DNA"/>
</dbReference>
<gene>
    <name evidence="1" type="ORF">HRG_07944</name>
</gene>
<accession>A0A9P8MV36</accession>
<organism evidence="1 2">
    <name type="scientific">Hirsutella rhossiliensis</name>
    <dbReference type="NCBI Taxonomy" id="111463"/>
    <lineage>
        <taxon>Eukaryota</taxon>
        <taxon>Fungi</taxon>
        <taxon>Dikarya</taxon>
        <taxon>Ascomycota</taxon>
        <taxon>Pezizomycotina</taxon>
        <taxon>Sordariomycetes</taxon>
        <taxon>Hypocreomycetidae</taxon>
        <taxon>Hypocreales</taxon>
        <taxon>Ophiocordycipitaceae</taxon>
        <taxon>Hirsutella</taxon>
    </lineage>
</organism>
<proteinExistence type="predicted"/>
<evidence type="ECO:0000313" key="2">
    <source>
        <dbReference type="Proteomes" id="UP000824596"/>
    </source>
</evidence>
<dbReference type="OrthoDB" id="4927807at2759"/>
<comment type="caution">
    <text evidence="1">The sequence shown here is derived from an EMBL/GenBank/DDBJ whole genome shotgun (WGS) entry which is preliminary data.</text>
</comment>
<sequence>MFSQLLARDTWDNIYITFGKGDTLLAKSPSGDEVDEKDVDLEKAYESPNVRVSDVKSFKLWLDIGSDGYKPDWWKLKGVTLVGTCAGSGRLAQVTNFEDVYKWFERFEDSESYNGDIKIEDWHWQTEDAQTETLAVQPPGRPDACSHFKSLEVELKLGNGIAQGTWDDVELCLDNRPECIALATQPSSGFDGTTVVDLQKVFGSKTIPAPGFRNIKVYTQTGKEIKDSYSDWWVYDGITFRGRCAGSPRVVEATKFSTRDDWVRRKVNEHRTEIASGELAANEWRWQQKD</sequence>
<name>A0A9P8MV36_9HYPO</name>
<keyword evidence="2" id="KW-1185">Reference proteome</keyword>
<protein>
    <submittedName>
        <fullName evidence="1">Uncharacterized protein</fullName>
    </submittedName>
</protein>
<dbReference type="Proteomes" id="UP000824596">
    <property type="component" value="Unassembled WGS sequence"/>
</dbReference>
<dbReference type="GeneID" id="68357073"/>
<reference evidence="1" key="1">
    <citation type="submission" date="2021-09" db="EMBL/GenBank/DDBJ databases">
        <title>A high-quality genome of the endoparasitic fungus Hirsutella rhossiliensis with a comparison of Hirsutella genomes reveals transposable elements contributing to genome size variation.</title>
        <authorList>
            <person name="Lin R."/>
            <person name="Jiao Y."/>
            <person name="Sun X."/>
            <person name="Ling J."/>
            <person name="Xie B."/>
            <person name="Cheng X."/>
        </authorList>
    </citation>
    <scope>NUCLEOTIDE SEQUENCE</scope>
    <source>
        <strain evidence="1">HR02</strain>
    </source>
</reference>